<keyword evidence="6 7" id="KW-0472">Membrane</keyword>
<dbReference type="GO" id="GO:0015697">
    <property type="term" value="P:quaternary ammonium group transport"/>
    <property type="evidence" value="ECO:0007669"/>
    <property type="project" value="UniProtKB-ARBA"/>
</dbReference>
<dbReference type="GO" id="GO:0043190">
    <property type="term" value="C:ATP-binding cassette (ABC) transporter complex"/>
    <property type="evidence" value="ECO:0007669"/>
    <property type="project" value="InterPro"/>
</dbReference>
<dbReference type="EMBL" id="VJMG01000083">
    <property type="protein sequence ID" value="TRL32254.1"/>
    <property type="molecule type" value="Genomic_DNA"/>
</dbReference>
<comment type="caution">
    <text evidence="9">The sequence shown here is derived from an EMBL/GenBank/DDBJ whole genome shotgun (WGS) entry which is preliminary data.</text>
</comment>
<dbReference type="Pfam" id="PF00005">
    <property type="entry name" value="ABC_tran"/>
    <property type="match status" value="1"/>
</dbReference>
<dbReference type="GO" id="GO:0015417">
    <property type="term" value="F:ABC-type polyamine transporter activity"/>
    <property type="evidence" value="ECO:0007669"/>
    <property type="project" value="UniProtKB-EC"/>
</dbReference>
<dbReference type="SUPFAM" id="SSF52540">
    <property type="entry name" value="P-loop containing nucleoside triphosphate hydrolases"/>
    <property type="match status" value="1"/>
</dbReference>
<keyword evidence="2 7" id="KW-1003">Cell membrane</keyword>
<evidence type="ECO:0000256" key="2">
    <source>
        <dbReference type="ARBA" id="ARBA00022475"/>
    </source>
</evidence>
<dbReference type="InterPro" id="IPR005893">
    <property type="entry name" value="PotA-like"/>
</dbReference>
<dbReference type="InterPro" id="IPR008995">
    <property type="entry name" value="Mo/tungstate-bd_C_term_dom"/>
</dbReference>
<evidence type="ECO:0000256" key="6">
    <source>
        <dbReference type="ARBA" id="ARBA00023136"/>
    </source>
</evidence>
<dbReference type="InterPro" id="IPR003593">
    <property type="entry name" value="AAA+_ATPase"/>
</dbReference>
<reference evidence="9 10" key="1">
    <citation type="submission" date="2019-07" db="EMBL/GenBank/DDBJ databases">
        <title>Ln-dependent methylotrophs.</title>
        <authorList>
            <person name="Tani A."/>
        </authorList>
    </citation>
    <scope>NUCLEOTIDE SEQUENCE [LARGE SCALE GENOMIC DNA]</scope>
    <source>
        <strain evidence="9 10">SM12</strain>
    </source>
</reference>
<dbReference type="PROSITE" id="PS00211">
    <property type="entry name" value="ABC_TRANSPORTER_1"/>
    <property type="match status" value="1"/>
</dbReference>
<dbReference type="AlphaFoldDB" id="A0A549SRL3"/>
<dbReference type="EC" id="7.6.2.11" evidence="7"/>
<comment type="subunit">
    <text evidence="7">The complex is composed of two ATP-binding proteins (PotA), two transmembrane proteins (PotB and PotC) and a solute-binding protein (PotD).</text>
</comment>
<evidence type="ECO:0000313" key="9">
    <source>
        <dbReference type="EMBL" id="TRL32254.1"/>
    </source>
</evidence>
<keyword evidence="1 7" id="KW-0813">Transport</keyword>
<evidence type="ECO:0000256" key="7">
    <source>
        <dbReference type="RuleBase" id="RU364083"/>
    </source>
</evidence>
<dbReference type="InterPro" id="IPR013611">
    <property type="entry name" value="Transp-assoc_OB_typ2"/>
</dbReference>
<dbReference type="Pfam" id="PF08402">
    <property type="entry name" value="TOBE_2"/>
    <property type="match status" value="1"/>
</dbReference>
<keyword evidence="3 7" id="KW-0547">Nucleotide-binding</keyword>
<keyword evidence="10" id="KW-1185">Reference proteome</keyword>
<evidence type="ECO:0000313" key="10">
    <source>
        <dbReference type="Proteomes" id="UP000316801"/>
    </source>
</evidence>
<dbReference type="Gene3D" id="2.40.50.100">
    <property type="match status" value="1"/>
</dbReference>
<dbReference type="GO" id="GO:0016887">
    <property type="term" value="F:ATP hydrolysis activity"/>
    <property type="evidence" value="ECO:0007669"/>
    <property type="project" value="InterPro"/>
</dbReference>
<gene>
    <name evidence="7" type="primary">potA</name>
    <name evidence="9" type="ORF">FNA46_23610</name>
</gene>
<dbReference type="PROSITE" id="PS50893">
    <property type="entry name" value="ABC_TRANSPORTER_2"/>
    <property type="match status" value="1"/>
</dbReference>
<dbReference type="SUPFAM" id="SSF50331">
    <property type="entry name" value="MOP-like"/>
    <property type="match status" value="1"/>
</dbReference>
<dbReference type="InterPro" id="IPR050093">
    <property type="entry name" value="ABC_SmlMolc_Importer"/>
</dbReference>
<dbReference type="SMART" id="SM00382">
    <property type="entry name" value="AAA"/>
    <property type="match status" value="1"/>
</dbReference>
<accession>A0A549SRL3</accession>
<evidence type="ECO:0000256" key="4">
    <source>
        <dbReference type="ARBA" id="ARBA00022840"/>
    </source>
</evidence>
<protein>
    <recommendedName>
        <fullName evidence="7">Spermidine/putrescine import ATP-binding protein PotA</fullName>
        <ecNumber evidence="7">7.6.2.11</ecNumber>
    </recommendedName>
</protein>
<comment type="similarity">
    <text evidence="7">Belongs to the ABC transporter superfamily. Spermidine/putrescine importer (TC 3.A.1.11.1) family.</text>
</comment>
<dbReference type="PANTHER" id="PTHR42781">
    <property type="entry name" value="SPERMIDINE/PUTRESCINE IMPORT ATP-BINDING PROTEIN POTA"/>
    <property type="match status" value="1"/>
</dbReference>
<evidence type="ECO:0000256" key="3">
    <source>
        <dbReference type="ARBA" id="ARBA00022741"/>
    </source>
</evidence>
<dbReference type="Gene3D" id="3.40.50.300">
    <property type="entry name" value="P-loop containing nucleotide triphosphate hydrolases"/>
    <property type="match status" value="1"/>
</dbReference>
<keyword evidence="5 7" id="KW-1278">Translocase</keyword>
<evidence type="ECO:0000256" key="1">
    <source>
        <dbReference type="ARBA" id="ARBA00022448"/>
    </source>
</evidence>
<dbReference type="GO" id="GO:0005524">
    <property type="term" value="F:ATP binding"/>
    <property type="evidence" value="ECO:0007669"/>
    <property type="project" value="UniProtKB-KW"/>
</dbReference>
<dbReference type="Proteomes" id="UP000316801">
    <property type="component" value="Unassembled WGS sequence"/>
</dbReference>
<dbReference type="InterPro" id="IPR017871">
    <property type="entry name" value="ABC_transporter-like_CS"/>
</dbReference>
<evidence type="ECO:0000259" key="8">
    <source>
        <dbReference type="PROSITE" id="PS50893"/>
    </source>
</evidence>
<dbReference type="FunFam" id="3.40.50.300:FF:000425">
    <property type="entry name" value="Probable ABC transporter, ATP-binding subunit"/>
    <property type="match status" value="1"/>
</dbReference>
<keyword evidence="4 7" id="KW-0067">ATP-binding</keyword>
<comment type="catalytic activity">
    <reaction evidence="7">
        <text>ATP + H2O + polyamine-[polyamine-binding protein]Side 1 = ADP + phosphate + polyamineSide 2 + [polyamine-binding protein]Side 1.</text>
        <dbReference type="EC" id="7.6.2.11"/>
    </reaction>
</comment>
<evidence type="ECO:0000256" key="5">
    <source>
        <dbReference type="ARBA" id="ARBA00022967"/>
    </source>
</evidence>
<proteinExistence type="inferred from homology"/>
<dbReference type="InterPro" id="IPR003439">
    <property type="entry name" value="ABC_transporter-like_ATP-bd"/>
</dbReference>
<dbReference type="NCBIfam" id="TIGR01187">
    <property type="entry name" value="potA"/>
    <property type="match status" value="1"/>
</dbReference>
<name>A0A549SRL3_9HYPH</name>
<comment type="function">
    <text evidence="7">Part of the ABC transporter complex PotABCD involved in spermidine/putrescine import. Responsible for energy coupling to the transport system.</text>
</comment>
<feature type="domain" description="ABC transporter" evidence="8">
    <location>
        <begin position="4"/>
        <end position="234"/>
    </location>
</feature>
<dbReference type="PANTHER" id="PTHR42781:SF4">
    <property type="entry name" value="SPERMIDINE_PUTRESCINE IMPORT ATP-BINDING PROTEIN POTA"/>
    <property type="match status" value="1"/>
</dbReference>
<sequence length="353" mass="37941">MSFLTLTHLQKSFGTVKVVHDFNMAIEKGEFISFLGPSGCGKTTVLRMIAGFETPTGGTIEIDGKNQTNLRPNQRNIGMVFQAYALFPNMNVFDNVAFGLKVAGKPKGEIETRVKEMLKLIHLEHLADRYPYQMSGGQQQRVALARALAPKPQVLLLDEPLSALDAKIRVSLREEIRQIQRQLGITTVFVTHDQEEALSISDRIVVMNAGKADQIGTPGEIYNRPTTRFVANFVGTLNVVQAVLVNGAAGTVQIGNKTLQLSQPVTGKADGSSISLAFRPEAATLADAANGDAALSGTVISSNFLGSVLRTKVDLGGNIVSFDMFNQPSAVLPKTGDTVSLSLQQDGLMVLGD</sequence>
<dbReference type="RefSeq" id="WP_143127675.1">
    <property type="nucleotide sequence ID" value="NZ_VJMG01000083.1"/>
</dbReference>
<organism evidence="9 10">
    <name type="scientific">Rhizobium straminoryzae</name>
    <dbReference type="NCBI Taxonomy" id="1387186"/>
    <lineage>
        <taxon>Bacteria</taxon>
        <taxon>Pseudomonadati</taxon>
        <taxon>Pseudomonadota</taxon>
        <taxon>Alphaproteobacteria</taxon>
        <taxon>Hyphomicrobiales</taxon>
        <taxon>Rhizobiaceae</taxon>
        <taxon>Rhizobium/Agrobacterium group</taxon>
        <taxon>Rhizobium</taxon>
    </lineage>
</organism>
<dbReference type="InterPro" id="IPR027417">
    <property type="entry name" value="P-loop_NTPase"/>
</dbReference>